<dbReference type="AlphaFoldDB" id="A0AAD7KZ00"/>
<dbReference type="GO" id="GO:0005655">
    <property type="term" value="C:nucleolar ribonuclease P complex"/>
    <property type="evidence" value="ECO:0007669"/>
    <property type="project" value="TreeGrafter"/>
</dbReference>
<evidence type="ECO:0000313" key="1">
    <source>
        <dbReference type="EMBL" id="KAJ7947731.1"/>
    </source>
</evidence>
<dbReference type="KEGG" id="qsa:O6P43_028304"/>
<sequence length="272" mass="29651">MERAKAAISRNCRTLLTNGLRKKQFYKETIKVEEISSAFDSKEAWHDLLKWDPLSSGEGDLLLDDMAKSFSASSKMSKIVKAIDFASAIPGMPSHVFQVKDLISANKACSLSPDVNKNPISSPEAIEPTAACHGSERSNRLDVLPALDQASLSDTPTTYLIFNKENFQEINTLSTTAQGFTVNEKIKTLVTATQLDQTYFNGSISGNLFEVKTHDSHSDKGISSELNVVLPDQNKKLSASLGDAESDKARNMDGKVEIVTPICRASNSQSFG</sequence>
<accession>A0AAD7KZ00</accession>
<gene>
    <name evidence="1" type="ORF">O6P43_028304</name>
</gene>
<keyword evidence="2" id="KW-1185">Reference proteome</keyword>
<organism evidence="1 2">
    <name type="scientific">Quillaja saponaria</name>
    <name type="common">Soap bark tree</name>
    <dbReference type="NCBI Taxonomy" id="32244"/>
    <lineage>
        <taxon>Eukaryota</taxon>
        <taxon>Viridiplantae</taxon>
        <taxon>Streptophyta</taxon>
        <taxon>Embryophyta</taxon>
        <taxon>Tracheophyta</taxon>
        <taxon>Spermatophyta</taxon>
        <taxon>Magnoliopsida</taxon>
        <taxon>eudicotyledons</taxon>
        <taxon>Gunneridae</taxon>
        <taxon>Pentapetalae</taxon>
        <taxon>rosids</taxon>
        <taxon>fabids</taxon>
        <taxon>Fabales</taxon>
        <taxon>Quillajaceae</taxon>
        <taxon>Quillaja</taxon>
    </lineage>
</organism>
<name>A0AAD7KZ00_QUISA</name>
<protein>
    <submittedName>
        <fullName evidence="1">Ribonuclease P subunit p30</fullName>
    </submittedName>
</protein>
<reference evidence="1" key="1">
    <citation type="journal article" date="2023" name="Science">
        <title>Elucidation of the pathway for biosynthesis of saponin adjuvants from the soapbark tree.</title>
        <authorList>
            <person name="Reed J."/>
            <person name="Orme A."/>
            <person name="El-Demerdash A."/>
            <person name="Owen C."/>
            <person name="Martin L.B.B."/>
            <person name="Misra R.C."/>
            <person name="Kikuchi S."/>
            <person name="Rejzek M."/>
            <person name="Martin A.C."/>
            <person name="Harkess A."/>
            <person name="Leebens-Mack J."/>
            <person name="Louveau T."/>
            <person name="Stephenson M.J."/>
            <person name="Osbourn A."/>
        </authorList>
    </citation>
    <scope>NUCLEOTIDE SEQUENCE</scope>
    <source>
        <strain evidence="1">S10</strain>
    </source>
</reference>
<dbReference type="PANTHER" id="PTHR13031">
    <property type="entry name" value="RIBONUCLEASE P SUBUNIT P30"/>
    <property type="match status" value="1"/>
</dbReference>
<evidence type="ECO:0000313" key="2">
    <source>
        <dbReference type="Proteomes" id="UP001163823"/>
    </source>
</evidence>
<dbReference type="InterPro" id="IPR002738">
    <property type="entry name" value="RNase_P_p30"/>
</dbReference>
<dbReference type="Proteomes" id="UP001163823">
    <property type="component" value="Chromosome 12"/>
</dbReference>
<dbReference type="GO" id="GO:0003723">
    <property type="term" value="F:RNA binding"/>
    <property type="evidence" value="ECO:0007669"/>
    <property type="project" value="TreeGrafter"/>
</dbReference>
<dbReference type="PANTHER" id="PTHR13031:SF0">
    <property type="entry name" value="RIBONUCLEASE P PROTEIN SUBUNIT P30"/>
    <property type="match status" value="1"/>
</dbReference>
<dbReference type="GO" id="GO:0008033">
    <property type="term" value="P:tRNA processing"/>
    <property type="evidence" value="ECO:0007669"/>
    <property type="project" value="InterPro"/>
</dbReference>
<comment type="caution">
    <text evidence="1">The sequence shown here is derived from an EMBL/GenBank/DDBJ whole genome shotgun (WGS) entry which is preliminary data.</text>
</comment>
<proteinExistence type="predicted"/>
<dbReference type="EMBL" id="JARAOO010000012">
    <property type="protein sequence ID" value="KAJ7947731.1"/>
    <property type="molecule type" value="Genomic_DNA"/>
</dbReference>